<evidence type="ECO:0000313" key="4">
    <source>
        <dbReference type="EMBL" id="MBA0828455.1"/>
    </source>
</evidence>
<dbReference type="GO" id="GO:0003676">
    <property type="term" value="F:nucleic acid binding"/>
    <property type="evidence" value="ECO:0007669"/>
    <property type="project" value="InterPro"/>
</dbReference>
<organism evidence="4 5">
    <name type="scientific">Gossypium armourianum</name>
    <dbReference type="NCBI Taxonomy" id="34283"/>
    <lineage>
        <taxon>Eukaryota</taxon>
        <taxon>Viridiplantae</taxon>
        <taxon>Streptophyta</taxon>
        <taxon>Embryophyta</taxon>
        <taxon>Tracheophyta</taxon>
        <taxon>Spermatophyta</taxon>
        <taxon>Magnoliopsida</taxon>
        <taxon>eudicotyledons</taxon>
        <taxon>Gunneridae</taxon>
        <taxon>Pentapetalae</taxon>
        <taxon>rosids</taxon>
        <taxon>malvids</taxon>
        <taxon>Malvales</taxon>
        <taxon>Malvaceae</taxon>
        <taxon>Malvoideae</taxon>
        <taxon>Gossypium</taxon>
    </lineage>
</organism>
<keyword evidence="1" id="KW-0479">Metal-binding</keyword>
<evidence type="ECO:0000256" key="2">
    <source>
        <dbReference type="SAM" id="MobiDB-lite"/>
    </source>
</evidence>
<dbReference type="InterPro" id="IPR001878">
    <property type="entry name" value="Znf_CCHC"/>
</dbReference>
<feature type="region of interest" description="Disordered" evidence="2">
    <location>
        <begin position="114"/>
        <end position="140"/>
    </location>
</feature>
<dbReference type="Proteomes" id="UP000593575">
    <property type="component" value="Unassembled WGS sequence"/>
</dbReference>
<reference evidence="4 5" key="1">
    <citation type="journal article" date="2019" name="Genome Biol. Evol.">
        <title>Insights into the evolution of the New World diploid cottons (Gossypium, subgenus Houzingenia) based on genome sequencing.</title>
        <authorList>
            <person name="Grover C.E."/>
            <person name="Arick M.A. 2nd"/>
            <person name="Thrash A."/>
            <person name="Conover J.L."/>
            <person name="Sanders W.S."/>
            <person name="Peterson D.G."/>
            <person name="Frelichowski J.E."/>
            <person name="Scheffler J.A."/>
            <person name="Scheffler B.E."/>
            <person name="Wendel J.F."/>
        </authorList>
    </citation>
    <scope>NUCLEOTIDE SEQUENCE [LARGE SCALE GENOMIC DNA]</scope>
    <source>
        <strain evidence="4">6</strain>
        <tissue evidence="4">Leaf</tissue>
    </source>
</reference>
<accession>A0A7J9J4V3</accession>
<keyword evidence="5" id="KW-1185">Reference proteome</keyword>
<dbReference type="GO" id="GO:0008270">
    <property type="term" value="F:zinc ion binding"/>
    <property type="evidence" value="ECO:0007669"/>
    <property type="project" value="UniProtKB-KW"/>
</dbReference>
<proteinExistence type="predicted"/>
<dbReference type="AlphaFoldDB" id="A0A7J9J4V3"/>
<evidence type="ECO:0000256" key="1">
    <source>
        <dbReference type="PROSITE-ProRule" id="PRU00047"/>
    </source>
</evidence>
<sequence length="263" mass="29177">MSVVMGDAFGPWMIVDRGDNSPEWRFLNGDFRNLDIPLISKILVNAKLQRIEYEFLHAVCFLCGKYGHVRDLCPSNESEKCRDEDKEGIKVVIPEKVKSMATLDPFGPRMFVERKSRRNQSSNGNLTAKSQGKNGGGSRFTALSSVQAENSEIRDMVANFSRVNFKKGEFLRNKNWVSSRDNSHFHGSTTSGPTPQKIVGQVTIGKSRENCGSLEADIGLATCLNIGSKIGLDPKSNGNRIVFENNKNAVEDPNFPDFNNAQA</sequence>
<dbReference type="PROSITE" id="PS50158">
    <property type="entry name" value="ZF_CCHC"/>
    <property type="match status" value="1"/>
</dbReference>
<keyword evidence="1" id="KW-0862">Zinc</keyword>
<dbReference type="EMBL" id="JABFAE010000005">
    <property type="protein sequence ID" value="MBA0828455.1"/>
    <property type="molecule type" value="Genomic_DNA"/>
</dbReference>
<feature type="compositionally biased region" description="Polar residues" evidence="2">
    <location>
        <begin position="119"/>
        <end position="132"/>
    </location>
</feature>
<comment type="caution">
    <text evidence="4">The sequence shown here is derived from an EMBL/GenBank/DDBJ whole genome shotgun (WGS) entry which is preliminary data.</text>
</comment>
<gene>
    <name evidence="4" type="ORF">Goarm_013127</name>
</gene>
<evidence type="ECO:0000313" key="5">
    <source>
        <dbReference type="Proteomes" id="UP000593575"/>
    </source>
</evidence>
<keyword evidence="1" id="KW-0863">Zinc-finger</keyword>
<evidence type="ECO:0000259" key="3">
    <source>
        <dbReference type="PROSITE" id="PS50158"/>
    </source>
</evidence>
<name>A0A7J9J4V3_9ROSI</name>
<protein>
    <recommendedName>
        <fullName evidence="3">CCHC-type domain-containing protein</fullName>
    </recommendedName>
</protein>
<feature type="domain" description="CCHC-type" evidence="3">
    <location>
        <begin position="60"/>
        <end position="75"/>
    </location>
</feature>